<dbReference type="EC" id="2.7.7.49" evidence="1"/>
<dbReference type="GO" id="GO:0004190">
    <property type="term" value="F:aspartic-type endopeptidase activity"/>
    <property type="evidence" value="ECO:0007669"/>
    <property type="project" value="InterPro"/>
</dbReference>
<feature type="domain" description="CCHC-type" evidence="10">
    <location>
        <begin position="9"/>
        <end position="24"/>
    </location>
</feature>
<dbReference type="GO" id="GO:0003676">
    <property type="term" value="F:nucleic acid binding"/>
    <property type="evidence" value="ECO:0007669"/>
    <property type="project" value="InterPro"/>
</dbReference>
<protein>
    <recommendedName>
        <fullName evidence="1">RNA-directed DNA polymerase</fullName>
        <ecNumber evidence="1">2.7.7.49</ecNumber>
    </recommendedName>
</protein>
<dbReference type="Pfam" id="PF00078">
    <property type="entry name" value="RVT_1"/>
    <property type="match status" value="1"/>
</dbReference>
<feature type="domain" description="Integrase catalytic" evidence="12">
    <location>
        <begin position="693"/>
        <end position="775"/>
    </location>
</feature>
<evidence type="ECO:0000259" key="11">
    <source>
        <dbReference type="PROSITE" id="PS50878"/>
    </source>
</evidence>
<dbReference type="PROSITE" id="PS00141">
    <property type="entry name" value="ASP_PROTEASE"/>
    <property type="match status" value="1"/>
</dbReference>
<dbReference type="AlphaFoldDB" id="A0A2B4R723"/>
<keyword evidence="6" id="KW-0378">Hydrolase</keyword>
<evidence type="ECO:0000256" key="9">
    <source>
        <dbReference type="SAM" id="MobiDB-lite"/>
    </source>
</evidence>
<dbReference type="PANTHER" id="PTHR37984:SF11">
    <property type="entry name" value="INTEGRASE CATALYTIC DOMAIN-CONTAINING PROTEIN"/>
    <property type="match status" value="1"/>
</dbReference>
<dbReference type="GO" id="GO:0006508">
    <property type="term" value="P:proteolysis"/>
    <property type="evidence" value="ECO:0007669"/>
    <property type="project" value="InterPro"/>
</dbReference>
<dbReference type="GO" id="GO:0004519">
    <property type="term" value="F:endonuclease activity"/>
    <property type="evidence" value="ECO:0007669"/>
    <property type="project" value="UniProtKB-KW"/>
</dbReference>
<keyword evidence="8" id="KW-0862">Zinc</keyword>
<dbReference type="Pfam" id="PF13650">
    <property type="entry name" value="Asp_protease_2"/>
    <property type="match status" value="1"/>
</dbReference>
<feature type="region of interest" description="Disordered" evidence="9">
    <location>
        <begin position="906"/>
        <end position="970"/>
    </location>
</feature>
<dbReference type="CDD" id="cd01647">
    <property type="entry name" value="RT_LTR"/>
    <property type="match status" value="1"/>
</dbReference>
<dbReference type="InterPro" id="IPR043128">
    <property type="entry name" value="Rev_trsase/Diguanyl_cyclase"/>
</dbReference>
<proteinExistence type="predicted"/>
<dbReference type="InterPro" id="IPR050951">
    <property type="entry name" value="Retrovirus_Pol_polyprotein"/>
</dbReference>
<dbReference type="InterPro" id="IPR001878">
    <property type="entry name" value="Znf_CCHC"/>
</dbReference>
<dbReference type="SUPFAM" id="SSF53098">
    <property type="entry name" value="Ribonuclease H-like"/>
    <property type="match status" value="1"/>
</dbReference>
<dbReference type="EMBL" id="LSMT01001257">
    <property type="protein sequence ID" value="PFX12619.1"/>
    <property type="molecule type" value="Genomic_DNA"/>
</dbReference>
<evidence type="ECO:0000256" key="6">
    <source>
        <dbReference type="ARBA" id="ARBA00022801"/>
    </source>
</evidence>
<dbReference type="InterPro" id="IPR001584">
    <property type="entry name" value="Integrase_cat-core"/>
</dbReference>
<dbReference type="InterPro" id="IPR012337">
    <property type="entry name" value="RNaseH-like_sf"/>
</dbReference>
<gene>
    <name evidence="13" type="primary">TY3B-G</name>
    <name evidence="13" type="ORF">AWC38_SpisGene23388</name>
</gene>
<comment type="caution">
    <text evidence="13">The sequence shown here is derived from an EMBL/GenBank/DDBJ whole genome shotgun (WGS) entry which is preliminary data.</text>
</comment>
<evidence type="ECO:0000313" key="13">
    <source>
        <dbReference type="EMBL" id="PFX12619.1"/>
    </source>
</evidence>
<dbReference type="GO" id="GO:0015074">
    <property type="term" value="P:DNA integration"/>
    <property type="evidence" value="ECO:0007669"/>
    <property type="project" value="InterPro"/>
</dbReference>
<dbReference type="Gene3D" id="3.30.70.270">
    <property type="match status" value="2"/>
</dbReference>
<evidence type="ECO:0000259" key="10">
    <source>
        <dbReference type="PROSITE" id="PS50158"/>
    </source>
</evidence>
<evidence type="ECO:0000256" key="3">
    <source>
        <dbReference type="ARBA" id="ARBA00022695"/>
    </source>
</evidence>
<dbReference type="PROSITE" id="PS50158">
    <property type="entry name" value="ZF_CCHC"/>
    <property type="match status" value="1"/>
</dbReference>
<name>A0A2B4R723_STYPI</name>
<evidence type="ECO:0000259" key="12">
    <source>
        <dbReference type="PROSITE" id="PS50994"/>
    </source>
</evidence>
<feature type="compositionally biased region" description="Polar residues" evidence="9">
    <location>
        <begin position="918"/>
        <end position="935"/>
    </location>
</feature>
<dbReference type="InterPro" id="IPR001969">
    <property type="entry name" value="Aspartic_peptidase_AS"/>
</dbReference>
<keyword evidence="5" id="KW-0255">Endonuclease</keyword>
<sequence>MCPAKKESCGKCGHIGHFAKVCRSKNNYQTKVFSVEDNESLGNEVFAIELSPEDEPEVKVTVGGQEVDMLIDSGASCNVLDHQLWEQLQSNGINCRSQSENRSIRSYTTASKVQVEAKLWSEVEFGSKRLSDVEFLVISNKGRPILGRKRAIQLGVVAIKVPESDVSLVESEFQELFSGKVGKLTNYSVELHLKPDAKFVAQPCRRVPYSLRSKVEEKRTDLEEMDIIERVEGPTPCVSPIFVVPKQNGDIRICVDMRMANTAIERSRHLIPTIDDVLSELSGNAVFTKLDLTMGFHQLELKECISREVTTFTNHAGLFRYKGLMFGICSAPELYQHVIDQVLHSDGCNGCENISDDIVAYGKDVAEHDERLKKVLHTLKERGLTLNKRKCVLRIARFISGLATKAEPLRRLTQKNTPFVWGKDQRKAFEELKNSLTDVDTLAYFNPALKTRVVADASTVGLGAVLLQEHDEVWRTVCYANKTLSSVERRHSQTEKEALALVWSIKRFHVYLLGREFELVTDHKPLEIIYSPKSKPSARVERWVLRLQPYHFHVVYKPGKENIADTLSRLPHTDEGKNFDDTENSVHFITVKAIPKVMSAKEIEEVASNDKEMECLRQAIQTGRWEGTECSEYLHVANELCVVGGVVSMKQRLRTKVWWPKPEEDVERFVKTCDACQLVGRPDPPEPVASTELPPGPRRSVAIDYLGPLPTGEHIPLVVDYYSRYYEVAVVRTVTSEKTIECLETIFARHGLPELLVSDNGPNLVSQKFEAFLKENEGKDWRRELVRYLAVYRTTPHQTTGQTPAFLLMGRHPRTKLPELSQPSNGDEEIRDRDQLMRFKSKQYAPASRNAKISEVKQGDLVLTKQDKKTKLSTTFEPQLYKVKEKKANQVVVSDSDNPARVLHRNTTEVKQYHPANDQLSDTKANQEENTTSASVEMDASVDSGSNDFQGGPLRRYPQRIRQPPDRLNF</sequence>
<dbReference type="SUPFAM" id="SSF56672">
    <property type="entry name" value="DNA/RNA polymerases"/>
    <property type="match status" value="1"/>
</dbReference>
<evidence type="ECO:0000256" key="5">
    <source>
        <dbReference type="ARBA" id="ARBA00022759"/>
    </source>
</evidence>
<dbReference type="SUPFAM" id="SSF50630">
    <property type="entry name" value="Acid proteases"/>
    <property type="match status" value="1"/>
</dbReference>
<dbReference type="InterPro" id="IPR043502">
    <property type="entry name" value="DNA/RNA_pol_sf"/>
</dbReference>
<dbReference type="Proteomes" id="UP000225706">
    <property type="component" value="Unassembled WGS sequence"/>
</dbReference>
<evidence type="ECO:0000313" key="14">
    <source>
        <dbReference type="Proteomes" id="UP000225706"/>
    </source>
</evidence>
<evidence type="ECO:0000256" key="7">
    <source>
        <dbReference type="ARBA" id="ARBA00022918"/>
    </source>
</evidence>
<keyword evidence="3" id="KW-0548">Nucleotidyltransferase</keyword>
<reference evidence="14" key="1">
    <citation type="journal article" date="2017" name="bioRxiv">
        <title>Comparative analysis of the genomes of Stylophora pistillata and Acropora digitifera provides evidence for extensive differences between species of corals.</title>
        <authorList>
            <person name="Voolstra C.R."/>
            <person name="Li Y."/>
            <person name="Liew Y.J."/>
            <person name="Baumgarten S."/>
            <person name="Zoccola D."/>
            <person name="Flot J.-F."/>
            <person name="Tambutte S."/>
            <person name="Allemand D."/>
            <person name="Aranda M."/>
        </authorList>
    </citation>
    <scope>NUCLEOTIDE SEQUENCE [LARGE SCALE GENOMIC DNA]</scope>
</reference>
<dbReference type="OrthoDB" id="5984086at2759"/>
<dbReference type="PROSITE" id="PS50878">
    <property type="entry name" value="RT_POL"/>
    <property type="match status" value="1"/>
</dbReference>
<dbReference type="InterPro" id="IPR000477">
    <property type="entry name" value="RT_dom"/>
</dbReference>
<accession>A0A2B4R723</accession>
<keyword evidence="8" id="KW-0863">Zinc-finger</keyword>
<keyword evidence="8" id="KW-0479">Metal-binding</keyword>
<keyword evidence="4" id="KW-0540">Nuclease</keyword>
<evidence type="ECO:0000256" key="2">
    <source>
        <dbReference type="ARBA" id="ARBA00022679"/>
    </source>
</evidence>
<keyword evidence="7" id="KW-0695">RNA-directed DNA polymerase</keyword>
<dbReference type="CDD" id="cd09274">
    <property type="entry name" value="RNase_HI_RT_Ty3"/>
    <property type="match status" value="1"/>
</dbReference>
<evidence type="ECO:0000256" key="1">
    <source>
        <dbReference type="ARBA" id="ARBA00012493"/>
    </source>
</evidence>
<dbReference type="PROSITE" id="PS50994">
    <property type="entry name" value="INTEGRASE"/>
    <property type="match status" value="1"/>
</dbReference>
<organism evidence="13 14">
    <name type="scientific">Stylophora pistillata</name>
    <name type="common">Smooth cauliflower coral</name>
    <dbReference type="NCBI Taxonomy" id="50429"/>
    <lineage>
        <taxon>Eukaryota</taxon>
        <taxon>Metazoa</taxon>
        <taxon>Cnidaria</taxon>
        <taxon>Anthozoa</taxon>
        <taxon>Hexacorallia</taxon>
        <taxon>Scleractinia</taxon>
        <taxon>Astrocoeniina</taxon>
        <taxon>Pocilloporidae</taxon>
        <taxon>Stylophora</taxon>
    </lineage>
</organism>
<evidence type="ECO:0000256" key="8">
    <source>
        <dbReference type="PROSITE-ProRule" id="PRU00047"/>
    </source>
</evidence>
<dbReference type="GO" id="GO:0003964">
    <property type="term" value="F:RNA-directed DNA polymerase activity"/>
    <property type="evidence" value="ECO:0007669"/>
    <property type="project" value="UniProtKB-KW"/>
</dbReference>
<dbReference type="InterPro" id="IPR021109">
    <property type="entry name" value="Peptidase_aspartic_dom_sf"/>
</dbReference>
<dbReference type="PANTHER" id="PTHR37984">
    <property type="entry name" value="PROTEIN CBG26694"/>
    <property type="match status" value="1"/>
</dbReference>
<dbReference type="Pfam" id="PF17917">
    <property type="entry name" value="RT_RNaseH"/>
    <property type="match status" value="1"/>
</dbReference>
<dbReference type="Pfam" id="PF17921">
    <property type="entry name" value="Integrase_H2C2"/>
    <property type="match status" value="1"/>
</dbReference>
<dbReference type="Gene3D" id="3.10.10.10">
    <property type="entry name" value="HIV Type 1 Reverse Transcriptase, subunit A, domain 1"/>
    <property type="match status" value="1"/>
</dbReference>
<evidence type="ECO:0000256" key="4">
    <source>
        <dbReference type="ARBA" id="ARBA00022722"/>
    </source>
</evidence>
<keyword evidence="2" id="KW-0808">Transferase</keyword>
<dbReference type="InterPro" id="IPR036397">
    <property type="entry name" value="RNaseH_sf"/>
</dbReference>
<dbReference type="InterPro" id="IPR041588">
    <property type="entry name" value="Integrase_H2C2"/>
</dbReference>
<dbReference type="CDD" id="cd00303">
    <property type="entry name" value="retropepsin_like"/>
    <property type="match status" value="1"/>
</dbReference>
<dbReference type="Gene3D" id="2.40.70.10">
    <property type="entry name" value="Acid Proteases"/>
    <property type="match status" value="1"/>
</dbReference>
<dbReference type="Gene3D" id="3.10.20.370">
    <property type="match status" value="1"/>
</dbReference>
<dbReference type="Gene3D" id="3.30.420.10">
    <property type="entry name" value="Ribonuclease H-like superfamily/Ribonuclease H"/>
    <property type="match status" value="2"/>
</dbReference>
<dbReference type="GO" id="GO:0008270">
    <property type="term" value="F:zinc ion binding"/>
    <property type="evidence" value="ECO:0007669"/>
    <property type="project" value="UniProtKB-KW"/>
</dbReference>
<keyword evidence="14" id="KW-1185">Reference proteome</keyword>
<dbReference type="FunFam" id="3.10.20.370:FF:000001">
    <property type="entry name" value="Retrovirus-related Pol polyprotein from transposon 17.6-like protein"/>
    <property type="match status" value="1"/>
</dbReference>
<dbReference type="Gene3D" id="1.10.340.70">
    <property type="match status" value="1"/>
</dbReference>
<feature type="domain" description="Reverse transcriptase" evidence="11">
    <location>
        <begin position="225"/>
        <end position="404"/>
    </location>
</feature>
<dbReference type="InterPro" id="IPR041373">
    <property type="entry name" value="RT_RNaseH"/>
</dbReference>